<name>A0A840WH16_9RHOB</name>
<sequence>MKNIVVFCDGTWNSPKTSRQTHVTRLYNIVRKNDDPDKQVSIYQLGVGLGRGETFIERATDVVGGGAFGWGLSRNIVEAYEKIIDVYDPGDRLFLFGFSRGAYTARSLAGLIRACGIPHLDQKHRVPEAMAWYRSRDPKTHPADDRSAAFRFDFAPAVTTGDEEREWRAKNGKPAGIPLTVTYLGVWDTVGALGVPGFLGMFAKLFNAKYAFHDHKLSRSVQSGRHAVSVDERRRLYEPTLWVNPELLESDLTARRYKQQWFAGDHGVVGGMGEDLGLANYALNWIAEGAVDVDLALDLEALRAAFPENADRPVSNSKPNALLSLISRDREFKGTMADVAQGTVDKIALGHYDPKPLEAVRDQIAAAIVKRTTGFG</sequence>
<keyword evidence="3" id="KW-1185">Reference proteome</keyword>
<organism evidence="2 3">
    <name type="scientific">Rubricella aquisinus</name>
    <dbReference type="NCBI Taxonomy" id="2028108"/>
    <lineage>
        <taxon>Bacteria</taxon>
        <taxon>Pseudomonadati</taxon>
        <taxon>Pseudomonadota</taxon>
        <taxon>Alphaproteobacteria</taxon>
        <taxon>Rhodobacterales</taxon>
        <taxon>Paracoccaceae</taxon>
        <taxon>Rubricella</taxon>
    </lineage>
</organism>
<feature type="domain" description="T6SS Phospholipase effector Tle1-like catalytic" evidence="1">
    <location>
        <begin position="2"/>
        <end position="288"/>
    </location>
</feature>
<proteinExistence type="predicted"/>
<evidence type="ECO:0000259" key="1">
    <source>
        <dbReference type="Pfam" id="PF09994"/>
    </source>
</evidence>
<dbReference type="Pfam" id="PF09994">
    <property type="entry name" value="T6SS_Tle1-like_cat"/>
    <property type="match status" value="1"/>
</dbReference>
<dbReference type="RefSeq" id="WP_184007939.1">
    <property type="nucleotide sequence ID" value="NZ_JACIJS010000001.1"/>
</dbReference>
<evidence type="ECO:0000313" key="3">
    <source>
        <dbReference type="Proteomes" id="UP000553766"/>
    </source>
</evidence>
<dbReference type="PANTHER" id="PTHR33840:SF1">
    <property type="entry name" value="TLE1 PHOSPHOLIPASE DOMAIN-CONTAINING PROTEIN"/>
    <property type="match status" value="1"/>
</dbReference>
<dbReference type="Proteomes" id="UP000553766">
    <property type="component" value="Unassembled WGS sequence"/>
</dbReference>
<dbReference type="SUPFAM" id="SSF53474">
    <property type="entry name" value="alpha/beta-Hydrolases"/>
    <property type="match status" value="1"/>
</dbReference>
<dbReference type="PANTHER" id="PTHR33840">
    <property type="match status" value="1"/>
</dbReference>
<dbReference type="EMBL" id="JACIJS010000001">
    <property type="protein sequence ID" value="MBB5514408.1"/>
    <property type="molecule type" value="Genomic_DNA"/>
</dbReference>
<reference evidence="2 3" key="1">
    <citation type="submission" date="2020-08" db="EMBL/GenBank/DDBJ databases">
        <title>Genomic Encyclopedia of Type Strains, Phase IV (KMG-IV): sequencing the most valuable type-strain genomes for metagenomic binning, comparative biology and taxonomic classification.</title>
        <authorList>
            <person name="Goeker M."/>
        </authorList>
    </citation>
    <scope>NUCLEOTIDE SEQUENCE [LARGE SCALE GENOMIC DNA]</scope>
    <source>
        <strain evidence="2 3">DSM 103377</strain>
    </source>
</reference>
<gene>
    <name evidence="2" type="ORF">FHS89_000406</name>
</gene>
<dbReference type="InterPro" id="IPR018712">
    <property type="entry name" value="Tle1-like_cat"/>
</dbReference>
<dbReference type="InterPro" id="IPR029058">
    <property type="entry name" value="AB_hydrolase_fold"/>
</dbReference>
<comment type="caution">
    <text evidence="2">The sequence shown here is derived from an EMBL/GenBank/DDBJ whole genome shotgun (WGS) entry which is preliminary data.</text>
</comment>
<evidence type="ECO:0000313" key="2">
    <source>
        <dbReference type="EMBL" id="MBB5514408.1"/>
    </source>
</evidence>
<protein>
    <submittedName>
        <fullName evidence="2">Uncharacterized protein (DUF2235 family)</fullName>
    </submittedName>
</protein>
<dbReference type="AlphaFoldDB" id="A0A840WH16"/>
<accession>A0A840WH16</accession>